<dbReference type="InterPro" id="IPR052137">
    <property type="entry name" value="uS15_ribosomal"/>
</dbReference>
<evidence type="ECO:0000313" key="11">
    <source>
        <dbReference type="WBParaSite" id="PgR063X_g038_t01"/>
    </source>
</evidence>
<keyword evidence="6" id="KW-0687">Ribonucleoprotein</keyword>
<reference evidence="11" key="1">
    <citation type="submission" date="2022-11" db="UniProtKB">
        <authorList>
            <consortium name="WormBaseParasite"/>
        </authorList>
    </citation>
    <scope>IDENTIFICATION</scope>
</reference>
<dbReference type="GO" id="GO:0003735">
    <property type="term" value="F:structural constituent of ribosome"/>
    <property type="evidence" value="ECO:0007669"/>
    <property type="project" value="TreeGrafter"/>
</dbReference>
<dbReference type="AlphaFoldDB" id="A0A915BVG6"/>
<protein>
    <recommendedName>
        <fullName evidence="7">Small ribosomal subunit protein uS15m</fullName>
    </recommendedName>
    <alternativeName>
        <fullName evidence="8">28S ribosomal protein S15, mitochondrial</fullName>
    </alternativeName>
</protein>
<dbReference type="InterPro" id="IPR009068">
    <property type="entry name" value="uS15_NS1_RNA-bd_sf"/>
</dbReference>
<proteinExistence type="inferred from homology"/>
<feature type="coiled-coil region" evidence="9">
    <location>
        <begin position="300"/>
        <end position="334"/>
    </location>
</feature>
<evidence type="ECO:0000313" key="10">
    <source>
        <dbReference type="Proteomes" id="UP000887569"/>
    </source>
</evidence>
<evidence type="ECO:0000256" key="6">
    <source>
        <dbReference type="ARBA" id="ARBA00023274"/>
    </source>
</evidence>
<keyword evidence="5" id="KW-0496">Mitochondrion</keyword>
<evidence type="ECO:0000256" key="7">
    <source>
        <dbReference type="ARBA" id="ARBA00035249"/>
    </source>
</evidence>
<evidence type="ECO:0000256" key="2">
    <source>
        <dbReference type="ARBA" id="ARBA00008434"/>
    </source>
</evidence>
<keyword evidence="9" id="KW-0175">Coiled coil</keyword>
<dbReference type="Gene3D" id="1.10.287.10">
    <property type="entry name" value="S15/NS1, RNA-binding"/>
    <property type="match status" value="1"/>
</dbReference>
<dbReference type="GO" id="GO:0003723">
    <property type="term" value="F:RNA binding"/>
    <property type="evidence" value="ECO:0007669"/>
    <property type="project" value="TreeGrafter"/>
</dbReference>
<keyword evidence="3" id="KW-0809">Transit peptide</keyword>
<dbReference type="PANTHER" id="PTHR46685">
    <property type="entry name" value="28S RIBOSOMAL PROTEIN S15, MITOCHONDRIAL"/>
    <property type="match status" value="1"/>
</dbReference>
<organism evidence="10 11">
    <name type="scientific">Parascaris univalens</name>
    <name type="common">Nematode worm</name>
    <dbReference type="NCBI Taxonomy" id="6257"/>
    <lineage>
        <taxon>Eukaryota</taxon>
        <taxon>Metazoa</taxon>
        <taxon>Ecdysozoa</taxon>
        <taxon>Nematoda</taxon>
        <taxon>Chromadorea</taxon>
        <taxon>Rhabditida</taxon>
        <taxon>Spirurina</taxon>
        <taxon>Ascaridomorpha</taxon>
        <taxon>Ascaridoidea</taxon>
        <taxon>Ascarididae</taxon>
        <taxon>Parascaris</taxon>
    </lineage>
</organism>
<dbReference type="SUPFAM" id="SSF47060">
    <property type="entry name" value="S15/NS1 RNA-binding domain"/>
    <property type="match status" value="1"/>
</dbReference>
<dbReference type="Proteomes" id="UP000887569">
    <property type="component" value="Unplaced"/>
</dbReference>
<name>A0A915BVG6_PARUN</name>
<evidence type="ECO:0000256" key="9">
    <source>
        <dbReference type="SAM" id="Coils"/>
    </source>
</evidence>
<comment type="subcellular location">
    <subcellularLocation>
        <location evidence="1">Mitochondrion</location>
    </subcellularLocation>
</comment>
<evidence type="ECO:0000256" key="4">
    <source>
        <dbReference type="ARBA" id="ARBA00022980"/>
    </source>
</evidence>
<dbReference type="GO" id="GO:0032543">
    <property type="term" value="P:mitochondrial translation"/>
    <property type="evidence" value="ECO:0007669"/>
    <property type="project" value="TreeGrafter"/>
</dbReference>
<dbReference type="PANTHER" id="PTHR46685:SF1">
    <property type="entry name" value="SMALL RIBOSOMAL SUBUNIT PROTEIN US15M"/>
    <property type="match status" value="1"/>
</dbReference>
<dbReference type="WBParaSite" id="PgR063X_g038_t01">
    <property type="protein sequence ID" value="PgR063X_g038_t01"/>
    <property type="gene ID" value="PgR063X_g038"/>
</dbReference>
<sequence length="372" mass="43688">DLYTLNVERILQREQTKGIVSFPSEVAYMHSSGNVLLRRLCCFRRSLHVSAAISRARRPFFNIHKKVTDPARQDPEYFEKAASALPLDDNYVEALGKLYAEKVGSEREVMMKGEDRLIGRDREQWLPAIDKSAPRIAYAHVDALTAAPESVKRIFSIEYGTRRDLTDAWKNALVGQVKKHELDSHSLEMRIGWLTSLIRHWSLLVEEINNTPKKPTWLTHRIFLVINFRRKLLRKLRETDSDAFEKILSELKIAYYVPKLPEQMTEKRRKAWAEAQLKLRVEKEKEARLTELHERFIADRDKYEKEIDEKLTSLEMEKKEIEKRLKELDALQGRMSDDIPQYQPPLIDCISERIIHGDLFYHPKPAMLKKRL</sequence>
<dbReference type="GO" id="GO:0005763">
    <property type="term" value="C:mitochondrial small ribosomal subunit"/>
    <property type="evidence" value="ECO:0007669"/>
    <property type="project" value="TreeGrafter"/>
</dbReference>
<keyword evidence="4" id="KW-0689">Ribosomal protein</keyword>
<keyword evidence="10" id="KW-1185">Reference proteome</keyword>
<accession>A0A915BVG6</accession>
<evidence type="ECO:0000256" key="3">
    <source>
        <dbReference type="ARBA" id="ARBA00022946"/>
    </source>
</evidence>
<evidence type="ECO:0000256" key="5">
    <source>
        <dbReference type="ARBA" id="ARBA00023128"/>
    </source>
</evidence>
<comment type="similarity">
    <text evidence="2">Belongs to the universal ribosomal protein uS15 family.</text>
</comment>
<evidence type="ECO:0000256" key="8">
    <source>
        <dbReference type="ARBA" id="ARBA00035528"/>
    </source>
</evidence>
<evidence type="ECO:0000256" key="1">
    <source>
        <dbReference type="ARBA" id="ARBA00004173"/>
    </source>
</evidence>